<name>A0A081NE24_9GAMM</name>
<feature type="signal peptide" evidence="1">
    <location>
        <begin position="1"/>
        <end position="25"/>
    </location>
</feature>
<protein>
    <recommendedName>
        <fullName evidence="4">Sel1 repeat family protein</fullName>
    </recommendedName>
</protein>
<accession>A0A081NE24</accession>
<evidence type="ECO:0008006" key="4">
    <source>
        <dbReference type="Google" id="ProtNLM"/>
    </source>
</evidence>
<keyword evidence="3" id="KW-1185">Reference proteome</keyword>
<gene>
    <name evidence="2" type="ORF">GZ78_18525</name>
</gene>
<dbReference type="Gene3D" id="1.25.40.10">
    <property type="entry name" value="Tetratricopeptide repeat domain"/>
    <property type="match status" value="1"/>
</dbReference>
<keyword evidence="1" id="KW-0732">Signal</keyword>
<dbReference type="RefSeq" id="WP_034838709.1">
    <property type="nucleotide sequence ID" value="NZ_JOKH01000004.1"/>
</dbReference>
<dbReference type="InterPro" id="IPR011990">
    <property type="entry name" value="TPR-like_helical_dom_sf"/>
</dbReference>
<reference evidence="2 3" key="1">
    <citation type="submission" date="2014-06" db="EMBL/GenBank/DDBJ databases">
        <title>Whole Genome Sequences of Three Symbiotic Endozoicomonas Bacteria.</title>
        <authorList>
            <person name="Neave M.J."/>
            <person name="Apprill A."/>
            <person name="Voolstra C.R."/>
        </authorList>
    </citation>
    <scope>NUCLEOTIDE SEQUENCE [LARGE SCALE GENOMIC DNA]</scope>
    <source>
        <strain evidence="2 3">DSM 25634</strain>
    </source>
</reference>
<dbReference type="EMBL" id="JOKH01000004">
    <property type="protein sequence ID" value="KEQ16697.1"/>
    <property type="molecule type" value="Genomic_DNA"/>
</dbReference>
<dbReference type="PROSITE" id="PS51257">
    <property type="entry name" value="PROKAR_LIPOPROTEIN"/>
    <property type="match status" value="1"/>
</dbReference>
<proteinExistence type="predicted"/>
<evidence type="ECO:0000256" key="1">
    <source>
        <dbReference type="SAM" id="SignalP"/>
    </source>
</evidence>
<organism evidence="2 3">
    <name type="scientific">Endozoicomonas numazuensis</name>
    <dbReference type="NCBI Taxonomy" id="1137799"/>
    <lineage>
        <taxon>Bacteria</taxon>
        <taxon>Pseudomonadati</taxon>
        <taxon>Pseudomonadota</taxon>
        <taxon>Gammaproteobacteria</taxon>
        <taxon>Oceanospirillales</taxon>
        <taxon>Endozoicomonadaceae</taxon>
        <taxon>Endozoicomonas</taxon>
    </lineage>
</organism>
<dbReference type="Proteomes" id="UP000028073">
    <property type="component" value="Unassembled WGS sequence"/>
</dbReference>
<sequence>MRMRTLRIYSFCALALVALSGCQHVTTEATPVRPGLYSAPFSLSSAGCSQVLHGSSQLPIDLYHAGVCYEQGVGTPASLAQAVENYSMAARWGIPEAVQALRRLDKPAPAADLLQRRIEQEEQLNKQRLDKEKIDAYKSRGAYPAPHYHYPFGSS</sequence>
<feature type="chain" id="PRO_5001760695" description="Sel1 repeat family protein" evidence="1">
    <location>
        <begin position="26"/>
        <end position="155"/>
    </location>
</feature>
<evidence type="ECO:0000313" key="3">
    <source>
        <dbReference type="Proteomes" id="UP000028073"/>
    </source>
</evidence>
<comment type="caution">
    <text evidence="2">The sequence shown here is derived from an EMBL/GenBank/DDBJ whole genome shotgun (WGS) entry which is preliminary data.</text>
</comment>
<dbReference type="OrthoDB" id="6195601at2"/>
<dbReference type="AlphaFoldDB" id="A0A081NE24"/>
<dbReference type="SUPFAM" id="SSF81901">
    <property type="entry name" value="HCP-like"/>
    <property type="match status" value="1"/>
</dbReference>
<evidence type="ECO:0000313" key="2">
    <source>
        <dbReference type="EMBL" id="KEQ16697.1"/>
    </source>
</evidence>